<evidence type="ECO:0000256" key="4">
    <source>
        <dbReference type="ARBA" id="ARBA00023136"/>
    </source>
</evidence>
<evidence type="ECO:0000259" key="6">
    <source>
        <dbReference type="Pfam" id="PF07980"/>
    </source>
</evidence>
<dbReference type="InterPro" id="IPR011990">
    <property type="entry name" value="TPR-like_helical_dom_sf"/>
</dbReference>
<feature type="domain" description="SusD-like N-terminal" evidence="7">
    <location>
        <begin position="66"/>
        <end position="273"/>
    </location>
</feature>
<reference evidence="8 9" key="1">
    <citation type="submission" date="2018-11" db="EMBL/GenBank/DDBJ databases">
        <title>Chitinophaga lutea sp.nov., isolate from arsenic contaminated soil.</title>
        <authorList>
            <person name="Zong Y."/>
        </authorList>
    </citation>
    <scope>NUCLEOTIDE SEQUENCE [LARGE SCALE GENOMIC DNA]</scope>
    <source>
        <strain evidence="8 9">ZY74</strain>
    </source>
</reference>
<keyword evidence="9" id="KW-1185">Reference proteome</keyword>
<dbReference type="GO" id="GO:0009279">
    <property type="term" value="C:cell outer membrane"/>
    <property type="evidence" value="ECO:0007669"/>
    <property type="project" value="UniProtKB-SubCell"/>
</dbReference>
<comment type="subcellular location">
    <subcellularLocation>
        <location evidence="1">Cell outer membrane</location>
    </subcellularLocation>
</comment>
<dbReference type="Pfam" id="PF07980">
    <property type="entry name" value="SusD_RagB"/>
    <property type="match status" value="1"/>
</dbReference>
<dbReference type="SUPFAM" id="SSF48452">
    <property type="entry name" value="TPR-like"/>
    <property type="match status" value="1"/>
</dbReference>
<sequence length="591" mass="66458">MCANWASTRNPTPATAGAGSLIRSCACITRVSPLTSKPPSMKITRMKTVHLLWLLLPLLAACSKNYLDRKPSDLITEEEVFRNIENAEKFVNVIYQSLPNIYKPRSAWALSSATDETNQAGDNSASYPDAGNFNTGSMSPANFPMQDQWAEYFGKIRSCNLFLANYDKVPVDPNYPERRSRLRGEVLLLRAYYYFNLVIRWGELPILSEVQNPFDEPDAIYYKRAPIQEVIAVILKDLAEAETLLPVNYTSRPNNWGRASKMIALALKGRVLLYNASPLFNPANDQSRWTVAAEACRAALDTALNTGYTLHGNYGEIFIQYFNREVIWSRPSPGAFGDGGIDREMNPRGANGYGNINPLQELVDDYEMKNTGLPITDPASGYNPQRPYDGRDPRFAATILYPGAMWKGRLLDPNGADAPRSGQISTNYWPRKYQLESVNLFAGTGATDRKWVLMRTAELYLNYAEAENEARGPGAAVYNAINAVRARAGMPDYGGGSKDAVREKIRRERRIELALEDHRFWDVRRWKIAETIDNREVHGVTVTGSGNVTYTYPVIEKRVFSAARNYWLPVPQSEIDKVSARNPEFKQTPGW</sequence>
<protein>
    <submittedName>
        <fullName evidence="8">RagB/SusD family nutrient uptake outer membrane protein</fullName>
    </submittedName>
</protein>
<dbReference type="EMBL" id="RPDH01000002">
    <property type="protein sequence ID" value="RPE08848.1"/>
    <property type="molecule type" value="Genomic_DNA"/>
</dbReference>
<evidence type="ECO:0000256" key="3">
    <source>
        <dbReference type="ARBA" id="ARBA00022729"/>
    </source>
</evidence>
<name>A0A3N4PMM3_9BACT</name>
<keyword evidence="4" id="KW-0472">Membrane</keyword>
<comment type="similarity">
    <text evidence="2">Belongs to the SusD family.</text>
</comment>
<dbReference type="AlphaFoldDB" id="A0A3N4PMM3"/>
<evidence type="ECO:0000259" key="7">
    <source>
        <dbReference type="Pfam" id="PF14322"/>
    </source>
</evidence>
<feature type="domain" description="RagB/SusD" evidence="6">
    <location>
        <begin position="345"/>
        <end position="591"/>
    </location>
</feature>
<dbReference type="Proteomes" id="UP000278351">
    <property type="component" value="Unassembled WGS sequence"/>
</dbReference>
<keyword evidence="5" id="KW-0998">Cell outer membrane</keyword>
<comment type="caution">
    <text evidence="8">The sequence shown here is derived from an EMBL/GenBank/DDBJ whole genome shotgun (WGS) entry which is preliminary data.</text>
</comment>
<dbReference type="Gene3D" id="1.25.40.390">
    <property type="match status" value="1"/>
</dbReference>
<evidence type="ECO:0000256" key="1">
    <source>
        <dbReference type="ARBA" id="ARBA00004442"/>
    </source>
</evidence>
<evidence type="ECO:0000313" key="9">
    <source>
        <dbReference type="Proteomes" id="UP000278351"/>
    </source>
</evidence>
<proteinExistence type="inferred from homology"/>
<dbReference type="InterPro" id="IPR033985">
    <property type="entry name" value="SusD-like_N"/>
</dbReference>
<organism evidence="8 9">
    <name type="scientific">Chitinophaga lutea</name>
    <dbReference type="NCBI Taxonomy" id="2488634"/>
    <lineage>
        <taxon>Bacteria</taxon>
        <taxon>Pseudomonadati</taxon>
        <taxon>Bacteroidota</taxon>
        <taxon>Chitinophagia</taxon>
        <taxon>Chitinophagales</taxon>
        <taxon>Chitinophagaceae</taxon>
        <taxon>Chitinophaga</taxon>
    </lineage>
</organism>
<dbReference type="InterPro" id="IPR012944">
    <property type="entry name" value="SusD_RagB_dom"/>
</dbReference>
<evidence type="ECO:0000313" key="8">
    <source>
        <dbReference type="EMBL" id="RPE08848.1"/>
    </source>
</evidence>
<gene>
    <name evidence="8" type="ORF">EGT74_17640</name>
</gene>
<evidence type="ECO:0000256" key="2">
    <source>
        <dbReference type="ARBA" id="ARBA00006275"/>
    </source>
</evidence>
<keyword evidence="3" id="KW-0732">Signal</keyword>
<accession>A0A3N4PMM3</accession>
<evidence type="ECO:0000256" key="5">
    <source>
        <dbReference type="ARBA" id="ARBA00023237"/>
    </source>
</evidence>
<dbReference type="Pfam" id="PF14322">
    <property type="entry name" value="SusD-like_3"/>
    <property type="match status" value="1"/>
</dbReference>